<evidence type="ECO:0000313" key="4">
    <source>
        <dbReference type="Proteomes" id="UP000187172"/>
    </source>
</evidence>
<feature type="compositionally biased region" description="Low complexity" evidence="1">
    <location>
        <begin position="26"/>
        <end position="46"/>
    </location>
</feature>
<gene>
    <name evidence="3" type="ORF">BK138_31605</name>
</gene>
<accession>A0A1R1E934</accession>
<evidence type="ECO:0000256" key="1">
    <source>
        <dbReference type="SAM" id="MobiDB-lite"/>
    </source>
</evidence>
<comment type="caution">
    <text evidence="3">The sequence shown here is derived from an EMBL/GenBank/DDBJ whole genome shotgun (WGS) entry which is preliminary data.</text>
</comment>
<dbReference type="RefSeq" id="WP_076176118.1">
    <property type="nucleotide sequence ID" value="NZ_MRTP01000017.1"/>
</dbReference>
<name>A0A1R1E934_9BACL</name>
<dbReference type="AlphaFoldDB" id="A0A1R1E934"/>
<organism evidence="3 4">
    <name type="scientific">Paenibacillus rhizosphaerae</name>
    <dbReference type="NCBI Taxonomy" id="297318"/>
    <lineage>
        <taxon>Bacteria</taxon>
        <taxon>Bacillati</taxon>
        <taxon>Bacillota</taxon>
        <taxon>Bacilli</taxon>
        <taxon>Bacillales</taxon>
        <taxon>Paenibacillaceae</taxon>
        <taxon>Paenibacillus</taxon>
    </lineage>
</organism>
<feature type="region of interest" description="Disordered" evidence="1">
    <location>
        <begin position="26"/>
        <end position="50"/>
    </location>
</feature>
<reference evidence="3 4" key="1">
    <citation type="submission" date="2016-11" db="EMBL/GenBank/DDBJ databases">
        <title>Paenibacillus species isolates.</title>
        <authorList>
            <person name="Beno S.M."/>
        </authorList>
    </citation>
    <scope>NUCLEOTIDE SEQUENCE [LARGE SCALE GENOMIC DNA]</scope>
    <source>
        <strain evidence="3 4">FSL R5-0378</strain>
    </source>
</reference>
<protein>
    <recommendedName>
        <fullName evidence="5">SH3b domain-containing protein</fullName>
    </recommendedName>
</protein>
<keyword evidence="4" id="KW-1185">Reference proteome</keyword>
<feature type="signal peptide" evidence="2">
    <location>
        <begin position="1"/>
        <end position="23"/>
    </location>
</feature>
<feature type="chain" id="PRO_5013000491" description="SH3b domain-containing protein" evidence="2">
    <location>
        <begin position="24"/>
        <end position="128"/>
    </location>
</feature>
<proteinExistence type="predicted"/>
<evidence type="ECO:0000313" key="3">
    <source>
        <dbReference type="EMBL" id="OMF48321.1"/>
    </source>
</evidence>
<dbReference type="EMBL" id="MRTP01000017">
    <property type="protein sequence ID" value="OMF48321.1"/>
    <property type="molecule type" value="Genomic_DNA"/>
</dbReference>
<evidence type="ECO:0000256" key="2">
    <source>
        <dbReference type="SAM" id="SignalP"/>
    </source>
</evidence>
<evidence type="ECO:0008006" key="5">
    <source>
        <dbReference type="Google" id="ProtNLM"/>
    </source>
</evidence>
<keyword evidence="2" id="KW-0732">Signal</keyword>
<sequence length="128" mass="13216">MKKIITIAAALGLMASMGTAAFADSASTTSTTNSTPSTTNSATGSSETVAEPTKLVPEPIISAGEEVTNPTVPLILTVNTPFYFEPGGKVASVLAPQVVDTTGNRVGSLLGEWVEVYTWLGTAWILVK</sequence>
<dbReference type="Proteomes" id="UP000187172">
    <property type="component" value="Unassembled WGS sequence"/>
</dbReference>